<organism evidence="1 2">
    <name type="scientific">Trifolium medium</name>
    <dbReference type="NCBI Taxonomy" id="97028"/>
    <lineage>
        <taxon>Eukaryota</taxon>
        <taxon>Viridiplantae</taxon>
        <taxon>Streptophyta</taxon>
        <taxon>Embryophyta</taxon>
        <taxon>Tracheophyta</taxon>
        <taxon>Spermatophyta</taxon>
        <taxon>Magnoliopsida</taxon>
        <taxon>eudicotyledons</taxon>
        <taxon>Gunneridae</taxon>
        <taxon>Pentapetalae</taxon>
        <taxon>rosids</taxon>
        <taxon>fabids</taxon>
        <taxon>Fabales</taxon>
        <taxon>Fabaceae</taxon>
        <taxon>Papilionoideae</taxon>
        <taxon>50 kb inversion clade</taxon>
        <taxon>NPAAA clade</taxon>
        <taxon>Hologalegina</taxon>
        <taxon>IRL clade</taxon>
        <taxon>Trifolieae</taxon>
        <taxon>Trifolium</taxon>
    </lineage>
</organism>
<dbReference type="EMBL" id="LXQA010726484">
    <property type="protein sequence ID" value="MCI67905.1"/>
    <property type="molecule type" value="Genomic_DNA"/>
</dbReference>
<accession>A0A392U819</accession>
<reference evidence="1 2" key="1">
    <citation type="journal article" date="2018" name="Front. Plant Sci.">
        <title>Red Clover (Trifolium pratense) and Zigzag Clover (T. medium) - A Picture of Genomic Similarities and Differences.</title>
        <authorList>
            <person name="Dluhosova J."/>
            <person name="Istvanek J."/>
            <person name="Nedelnik J."/>
            <person name="Repkova J."/>
        </authorList>
    </citation>
    <scope>NUCLEOTIDE SEQUENCE [LARGE SCALE GENOMIC DNA]</scope>
    <source>
        <strain evidence="2">cv. 10/8</strain>
        <tissue evidence="1">Leaf</tissue>
    </source>
</reference>
<comment type="caution">
    <text evidence="1">The sequence shown here is derived from an EMBL/GenBank/DDBJ whole genome shotgun (WGS) entry which is preliminary data.</text>
</comment>
<name>A0A392U819_9FABA</name>
<protein>
    <submittedName>
        <fullName evidence="1">Uncharacterized protein</fullName>
    </submittedName>
</protein>
<feature type="non-terminal residue" evidence="1">
    <location>
        <position position="22"/>
    </location>
</feature>
<sequence length="22" mass="2516">MDFVSGLPRMSRGHDVIWVVVD</sequence>
<keyword evidence="2" id="KW-1185">Reference proteome</keyword>
<proteinExistence type="predicted"/>
<dbReference type="Proteomes" id="UP000265520">
    <property type="component" value="Unassembled WGS sequence"/>
</dbReference>
<dbReference type="AlphaFoldDB" id="A0A392U819"/>
<evidence type="ECO:0000313" key="2">
    <source>
        <dbReference type="Proteomes" id="UP000265520"/>
    </source>
</evidence>
<evidence type="ECO:0000313" key="1">
    <source>
        <dbReference type="EMBL" id="MCI67905.1"/>
    </source>
</evidence>